<comment type="caution">
    <text evidence="1">The sequence shown here is derived from an EMBL/GenBank/DDBJ whole genome shotgun (WGS) entry which is preliminary data.</text>
</comment>
<protein>
    <submittedName>
        <fullName evidence="1">Uncharacterized protein</fullName>
    </submittedName>
</protein>
<proteinExistence type="predicted"/>
<dbReference type="AlphaFoldDB" id="A0A085K0W7"/>
<dbReference type="PATRIC" id="fig|13690.11.peg.4133"/>
<sequence length="171" mass="18662">MLTFPRGHVMVRTVWERAQALGVIASCMATTSCGDGAVSTPDQIEIFAPDLEISVQQNGAGHYHQISERKTGHFDIGHEGFVKLQTQTEPFRISDDSMSAKEVSNYIASGQRCEGNYATDQGGISLHWKGKSVDQFYAVDYGCDGQRHAARNKALQGILASMPVPHPDILP</sequence>
<organism evidence="1 2">
    <name type="scientific">Sphingobium yanoikuyae</name>
    <name type="common">Sphingomonas yanoikuyae</name>
    <dbReference type="NCBI Taxonomy" id="13690"/>
    <lineage>
        <taxon>Bacteria</taxon>
        <taxon>Pseudomonadati</taxon>
        <taxon>Pseudomonadota</taxon>
        <taxon>Alphaproteobacteria</taxon>
        <taxon>Sphingomonadales</taxon>
        <taxon>Sphingomonadaceae</taxon>
        <taxon>Sphingobium</taxon>
    </lineage>
</organism>
<accession>A0A085K0W7</accession>
<evidence type="ECO:0000313" key="2">
    <source>
        <dbReference type="Proteomes" id="UP000077262"/>
    </source>
</evidence>
<dbReference type="Proteomes" id="UP000077262">
    <property type="component" value="Unassembled WGS sequence"/>
</dbReference>
<dbReference type="EMBL" id="LSTR01000079">
    <property type="protein sequence ID" value="OAH39204.1"/>
    <property type="molecule type" value="Genomic_DNA"/>
</dbReference>
<gene>
    <name evidence="1" type="ORF">AX777_19780</name>
</gene>
<name>A0A085K0W7_SPHYA</name>
<reference evidence="1 2" key="1">
    <citation type="submission" date="2016-02" db="EMBL/GenBank/DDBJ databases">
        <authorList>
            <person name="Wen L."/>
            <person name="He K."/>
            <person name="Yang H."/>
        </authorList>
    </citation>
    <scope>NUCLEOTIDE SEQUENCE [LARGE SCALE GENOMIC DNA]</scope>
    <source>
        <strain evidence="1 2">CD09_2</strain>
    </source>
</reference>
<evidence type="ECO:0000313" key="1">
    <source>
        <dbReference type="EMBL" id="OAH39204.1"/>
    </source>
</evidence>
<dbReference type="PROSITE" id="PS51257">
    <property type="entry name" value="PROKAR_LIPOPROTEIN"/>
    <property type="match status" value="1"/>
</dbReference>